<sequence>MVELALADQMPTHATQWRVYDIKPTQISAAVAAGGDKARCILQIAIQSHVENPLLINKNLWEYSYALRVLNASG</sequence>
<protein>
    <submittedName>
        <fullName evidence="1">Uncharacterized protein</fullName>
    </submittedName>
</protein>
<evidence type="ECO:0000313" key="2">
    <source>
        <dbReference type="Proteomes" id="UP000050342"/>
    </source>
</evidence>
<dbReference type="EMBL" id="LLWH01000113">
    <property type="protein sequence ID" value="KQB54055.1"/>
    <property type="molecule type" value="Genomic_DNA"/>
</dbReference>
<comment type="caution">
    <text evidence="1">The sequence shown here is derived from an EMBL/GenBank/DDBJ whole genome shotgun (WGS) entry which is preliminary data.</text>
</comment>
<gene>
    <name evidence="1" type="ORF">AQS70_08265</name>
</gene>
<proteinExistence type="predicted"/>
<dbReference type="Proteomes" id="UP000050342">
    <property type="component" value="Unassembled WGS sequence"/>
</dbReference>
<evidence type="ECO:0000313" key="1">
    <source>
        <dbReference type="EMBL" id="KQB54055.1"/>
    </source>
</evidence>
<reference evidence="1 2" key="1">
    <citation type="submission" date="2015-10" db="EMBL/GenBank/DDBJ databases">
        <title>Pseudomonas helleri sp. nov. and Pseudomonas weihenstephanensis sp. nov., isolated from raw cows milk.</title>
        <authorList>
            <person name="Von Neubeck M."/>
            <person name="Huptas C."/>
            <person name="Wenning M."/>
            <person name="Scherer S."/>
        </authorList>
    </citation>
    <scope>NUCLEOTIDE SEQUENCE [LARGE SCALE GENOMIC DNA]</scope>
    <source>
        <strain evidence="1 2">BSTT44</strain>
    </source>
</reference>
<accession>A0A0Q0XUE3</accession>
<name>A0A0Q0XUE3_9PSED</name>
<keyword evidence="2" id="KW-1185">Reference proteome</keyword>
<organism evidence="1 2">
    <name type="scientific">Pseudomonas endophytica</name>
    <dbReference type="NCBI Taxonomy" id="1563157"/>
    <lineage>
        <taxon>Bacteria</taxon>
        <taxon>Pseudomonadati</taxon>
        <taxon>Pseudomonadota</taxon>
        <taxon>Gammaproteobacteria</taxon>
        <taxon>Pseudomonadales</taxon>
        <taxon>Pseudomonadaceae</taxon>
        <taxon>Pseudomonas</taxon>
    </lineage>
</organism>
<dbReference type="STRING" id="1563157.AQS70_08265"/>
<dbReference type="AlphaFoldDB" id="A0A0Q0XUE3"/>